<gene>
    <name evidence="2" type="ORF">EVAR_18762_1</name>
</gene>
<proteinExistence type="predicted"/>
<name>A0A4C1UNB4_EUMVA</name>
<comment type="caution">
    <text evidence="2">The sequence shown here is derived from an EMBL/GenBank/DDBJ whole genome shotgun (WGS) entry which is preliminary data.</text>
</comment>
<dbReference type="Proteomes" id="UP000299102">
    <property type="component" value="Unassembled WGS sequence"/>
</dbReference>
<dbReference type="AlphaFoldDB" id="A0A4C1UNB4"/>
<feature type="region of interest" description="Disordered" evidence="1">
    <location>
        <begin position="1"/>
        <end position="20"/>
    </location>
</feature>
<sequence length="89" mass="9894">MFTRSPGDDRVSETRPGARRRQTAGFIGKIESTLKALNTLVIAFCMYIKTFKTFETVFGSRNEFTASCKRAVRSALVRAPRFSSVAAPN</sequence>
<keyword evidence="3" id="KW-1185">Reference proteome</keyword>
<organism evidence="2 3">
    <name type="scientific">Eumeta variegata</name>
    <name type="common">Bagworm moth</name>
    <name type="synonym">Eumeta japonica</name>
    <dbReference type="NCBI Taxonomy" id="151549"/>
    <lineage>
        <taxon>Eukaryota</taxon>
        <taxon>Metazoa</taxon>
        <taxon>Ecdysozoa</taxon>
        <taxon>Arthropoda</taxon>
        <taxon>Hexapoda</taxon>
        <taxon>Insecta</taxon>
        <taxon>Pterygota</taxon>
        <taxon>Neoptera</taxon>
        <taxon>Endopterygota</taxon>
        <taxon>Lepidoptera</taxon>
        <taxon>Glossata</taxon>
        <taxon>Ditrysia</taxon>
        <taxon>Tineoidea</taxon>
        <taxon>Psychidae</taxon>
        <taxon>Oiketicinae</taxon>
        <taxon>Eumeta</taxon>
    </lineage>
</organism>
<evidence type="ECO:0000313" key="2">
    <source>
        <dbReference type="EMBL" id="GBP27567.1"/>
    </source>
</evidence>
<feature type="compositionally biased region" description="Basic and acidic residues" evidence="1">
    <location>
        <begin position="1"/>
        <end position="13"/>
    </location>
</feature>
<accession>A0A4C1UNB4</accession>
<protein>
    <submittedName>
        <fullName evidence="2">Uncharacterized protein</fullName>
    </submittedName>
</protein>
<dbReference type="EMBL" id="BGZK01000195">
    <property type="protein sequence ID" value="GBP27567.1"/>
    <property type="molecule type" value="Genomic_DNA"/>
</dbReference>
<reference evidence="2 3" key="1">
    <citation type="journal article" date="2019" name="Commun. Biol.">
        <title>The bagworm genome reveals a unique fibroin gene that provides high tensile strength.</title>
        <authorList>
            <person name="Kono N."/>
            <person name="Nakamura H."/>
            <person name="Ohtoshi R."/>
            <person name="Tomita M."/>
            <person name="Numata K."/>
            <person name="Arakawa K."/>
        </authorList>
    </citation>
    <scope>NUCLEOTIDE SEQUENCE [LARGE SCALE GENOMIC DNA]</scope>
</reference>
<evidence type="ECO:0000256" key="1">
    <source>
        <dbReference type="SAM" id="MobiDB-lite"/>
    </source>
</evidence>
<evidence type="ECO:0000313" key="3">
    <source>
        <dbReference type="Proteomes" id="UP000299102"/>
    </source>
</evidence>